<organism evidence="2 3">
    <name type="scientific">Lujinxingia litoralis</name>
    <dbReference type="NCBI Taxonomy" id="2211119"/>
    <lineage>
        <taxon>Bacteria</taxon>
        <taxon>Deltaproteobacteria</taxon>
        <taxon>Bradymonadales</taxon>
        <taxon>Lujinxingiaceae</taxon>
        <taxon>Lujinxingia</taxon>
    </lineage>
</organism>
<dbReference type="OrthoDB" id="5483347at2"/>
<evidence type="ECO:0000313" key="2">
    <source>
        <dbReference type="EMBL" id="RAL21811.1"/>
    </source>
</evidence>
<sequence>MGRRDLRLRTIMRLRLMISALALLALTLQAAACSVAFDATEEGVYYCESDEDCLAPQFICSVENTCVRRGDINDQYPCIDEDEDGYGAPGTDRRNCPNAQEDCDDTNPDINPGKAEVCDGIDNNCSGDTDVVTCSRDSDCPTGVSDPEGNSVNYTCNTESGVCEARPAISFCPGNTCPECAVVLQCTSGALDITPETCR</sequence>
<reference evidence="2 3" key="1">
    <citation type="submission" date="2018-05" db="EMBL/GenBank/DDBJ databases">
        <title>Lujinxingia marina gen. nov. sp. nov., a new facultative anaerobic member of the class Deltaproteobacteria, and proposal of Lujinxingaceae fam. nov.</title>
        <authorList>
            <person name="Li C.-M."/>
        </authorList>
    </citation>
    <scope>NUCLEOTIDE SEQUENCE [LARGE SCALE GENOMIC DNA]</scope>
    <source>
        <strain evidence="2 3">B210</strain>
    </source>
</reference>
<comment type="caution">
    <text evidence="2">The sequence shown here is derived from an EMBL/GenBank/DDBJ whole genome shotgun (WGS) entry which is preliminary data.</text>
</comment>
<evidence type="ECO:0000313" key="3">
    <source>
        <dbReference type="Proteomes" id="UP000249169"/>
    </source>
</evidence>
<feature type="chain" id="PRO_5016453955" description="Disintegrin domain-containing protein" evidence="1">
    <location>
        <begin position="31"/>
        <end position="199"/>
    </location>
</feature>
<gene>
    <name evidence="2" type="ORF">DL240_13245</name>
</gene>
<evidence type="ECO:0008006" key="4">
    <source>
        <dbReference type="Google" id="ProtNLM"/>
    </source>
</evidence>
<keyword evidence="1" id="KW-0732">Signal</keyword>
<protein>
    <recommendedName>
        <fullName evidence="4">Disintegrin domain-containing protein</fullName>
    </recommendedName>
</protein>
<accession>A0A328C684</accession>
<dbReference type="EMBL" id="QHKO01000005">
    <property type="protein sequence ID" value="RAL21811.1"/>
    <property type="molecule type" value="Genomic_DNA"/>
</dbReference>
<proteinExistence type="predicted"/>
<keyword evidence="3" id="KW-1185">Reference proteome</keyword>
<name>A0A328C684_9DELT</name>
<dbReference type="InterPro" id="IPR021655">
    <property type="entry name" value="Put_metal-bd"/>
</dbReference>
<evidence type="ECO:0000256" key="1">
    <source>
        <dbReference type="SAM" id="SignalP"/>
    </source>
</evidence>
<dbReference type="Pfam" id="PF11617">
    <property type="entry name" value="Cu-binding_MopE"/>
    <property type="match status" value="1"/>
</dbReference>
<feature type="signal peptide" evidence="1">
    <location>
        <begin position="1"/>
        <end position="30"/>
    </location>
</feature>
<dbReference type="Proteomes" id="UP000249169">
    <property type="component" value="Unassembled WGS sequence"/>
</dbReference>
<dbReference type="AlphaFoldDB" id="A0A328C684"/>